<evidence type="ECO:0000313" key="3">
    <source>
        <dbReference type="Proteomes" id="UP000018566"/>
    </source>
</evidence>
<keyword evidence="1" id="KW-1133">Transmembrane helix</keyword>
<dbReference type="KEGG" id="bthu:YBT1518_25860"/>
<accession>A0A9W3PIA2</accession>
<reference evidence="2 3" key="1">
    <citation type="submission" date="2013-05" db="EMBL/GenBank/DDBJ databases">
        <title>Complete genome sequence of Bacillus thuringiensis YBT-1518, a typical strain with high toxicity to nematode.</title>
        <authorList>
            <person name="Wang P."/>
            <person name="Zhang C."/>
            <person name="Guo M."/>
            <person name="Guo S."/>
            <person name="Zhu Y."/>
            <person name="Zheng J."/>
            <person name="Zhu L."/>
            <person name="Ruan L."/>
            <person name="Peng D."/>
            <person name="Sun M."/>
        </authorList>
    </citation>
    <scope>NUCLEOTIDE SEQUENCE [LARGE SCALE GENOMIC DNA]</scope>
    <source>
        <strain evidence="2 3">YBT-1518</strain>
    </source>
</reference>
<sequence length="102" mass="11439">MLGDILKDNKSNKALKIGTNIVLILLIIGAIQMFYDEDSTNDHFGWFFFAIFWVIKSISSSKVSLKDRDKKSVLLDVGLVVISCIFLVVFSEGVAKLINIQK</sequence>
<keyword evidence="1" id="KW-0812">Transmembrane</keyword>
<dbReference type="AlphaFoldDB" id="A0A9W3PIA2"/>
<feature type="transmembrane region" description="Helical" evidence="1">
    <location>
        <begin position="77"/>
        <end position="98"/>
    </location>
</feature>
<dbReference type="EMBL" id="CP005935">
    <property type="protein sequence ID" value="AHA74290.1"/>
    <property type="molecule type" value="Genomic_DNA"/>
</dbReference>
<dbReference type="Proteomes" id="UP000018566">
    <property type="component" value="Chromosome"/>
</dbReference>
<protein>
    <submittedName>
        <fullName evidence="2">Uncharacterized protein</fullName>
    </submittedName>
</protein>
<organism evidence="2 3">
    <name type="scientific">Bacillus thuringiensis YBT-1518</name>
    <dbReference type="NCBI Taxonomy" id="529122"/>
    <lineage>
        <taxon>Bacteria</taxon>
        <taxon>Bacillati</taxon>
        <taxon>Bacillota</taxon>
        <taxon>Bacilli</taxon>
        <taxon>Bacillales</taxon>
        <taxon>Bacillaceae</taxon>
        <taxon>Bacillus</taxon>
        <taxon>Bacillus cereus group</taxon>
    </lineage>
</organism>
<proteinExistence type="predicted"/>
<keyword evidence="1" id="KW-0472">Membrane</keyword>
<name>A0A9W3PIA2_BACTU</name>
<evidence type="ECO:0000313" key="2">
    <source>
        <dbReference type="EMBL" id="AHA74290.1"/>
    </source>
</evidence>
<gene>
    <name evidence="2" type="ORF">YBT1518_25860</name>
</gene>
<feature type="transmembrane region" description="Helical" evidence="1">
    <location>
        <begin position="47"/>
        <end position="65"/>
    </location>
</feature>
<dbReference type="RefSeq" id="WP_023523187.1">
    <property type="nucleotide sequence ID" value="NC_022873.1"/>
</dbReference>
<feature type="transmembrane region" description="Helical" evidence="1">
    <location>
        <begin position="17"/>
        <end position="35"/>
    </location>
</feature>
<evidence type="ECO:0000256" key="1">
    <source>
        <dbReference type="SAM" id="Phobius"/>
    </source>
</evidence>